<dbReference type="EMBL" id="AP027142">
    <property type="protein sequence ID" value="BDV33075.1"/>
    <property type="molecule type" value="Genomic_DNA"/>
</dbReference>
<keyword evidence="3 14" id="KW-0479">Metal-binding</keyword>
<dbReference type="Pfam" id="PF01507">
    <property type="entry name" value="PAPS_reduct"/>
    <property type="match status" value="1"/>
</dbReference>
<comment type="function">
    <text evidence="7 14">Catalyzes the formation of sulfite from adenosine 5'-phosphosulfate (APS) using thioredoxin as an electron donor.</text>
</comment>
<feature type="domain" description="Phosphoadenosine phosphosulphate reductase" evidence="16">
    <location>
        <begin position="33"/>
        <end position="207"/>
    </location>
</feature>
<evidence type="ECO:0000256" key="9">
    <source>
        <dbReference type="ARBA" id="ARBA00024386"/>
    </source>
</evidence>
<evidence type="ECO:0000256" key="12">
    <source>
        <dbReference type="ARBA" id="ARBA00032041"/>
    </source>
</evidence>
<dbReference type="PANTHER" id="PTHR46482">
    <property type="entry name" value="5'-ADENYLYLSULFATE REDUCTASE 3, CHLOROPLASTIC"/>
    <property type="match status" value="1"/>
</dbReference>
<comment type="pathway">
    <text evidence="8 14">Sulfur metabolism; hydrogen sulfide biosynthesis; sulfite from sulfate.</text>
</comment>
<dbReference type="RefSeq" id="WP_281930375.1">
    <property type="nucleotide sequence ID" value="NZ_AP027142.1"/>
</dbReference>
<evidence type="ECO:0000256" key="4">
    <source>
        <dbReference type="ARBA" id="ARBA00023002"/>
    </source>
</evidence>
<evidence type="ECO:0000256" key="2">
    <source>
        <dbReference type="ARBA" id="ARBA00022490"/>
    </source>
</evidence>
<dbReference type="NCBIfam" id="TIGR02055">
    <property type="entry name" value="APS_reductase"/>
    <property type="match status" value="1"/>
</dbReference>
<keyword evidence="4 14" id="KW-0560">Oxidoreductase</keyword>
<dbReference type="NCBIfam" id="NF002537">
    <property type="entry name" value="PRK02090.1"/>
    <property type="match status" value="1"/>
</dbReference>
<feature type="binding site" evidence="14">
    <location>
        <position position="118"/>
    </location>
    <ligand>
        <name>[4Fe-4S] cluster</name>
        <dbReference type="ChEBI" id="CHEBI:49883"/>
    </ligand>
</feature>
<sequence length="254" mass="28273">MNPSIPEILGPRLAPLDLDLRLKLVREFIPGRIVFTTSFGVEDQLVTHSIFTQGLDIDVVTIDTGRLFPETYALWEETEARYARRIRAAYPQAVALEALVEEQGVNGFYKSAEARKACCHVRKVEPLSRLLAGVSGWITGLRADQSAARAEVPLVAFDANYRVIKINPVLDYKREDIVAATQEFSIPVNELHAKGFLSIGCAPCTRAIEPGEDERAGRWWWEQDDKKECGLHVGEDGVLRRGPAPDSASPEVFE</sequence>
<keyword evidence="2 14" id="KW-0963">Cytoplasm</keyword>
<dbReference type="CDD" id="cd23945">
    <property type="entry name" value="PAPS_reductase"/>
    <property type="match status" value="1"/>
</dbReference>
<evidence type="ECO:0000256" key="1">
    <source>
        <dbReference type="ARBA" id="ARBA00009732"/>
    </source>
</evidence>
<evidence type="ECO:0000256" key="13">
    <source>
        <dbReference type="ARBA" id="ARBA00048441"/>
    </source>
</evidence>
<name>A0ABM8E5C2_9HYPH</name>
<reference evidence="17 18" key="1">
    <citation type="journal article" date="2023" name="Int. J. Syst. Evol. Microbiol.">
        <title>Methylocystis iwaonis sp. nov., a type II methane-oxidizing bacterium from surface soil of a rice paddy field in Japan, and emended description of the genus Methylocystis (ex Whittenbury et al. 1970) Bowman et al. 1993.</title>
        <authorList>
            <person name="Kaise H."/>
            <person name="Sawadogo J.B."/>
            <person name="Alam M.S."/>
            <person name="Ueno C."/>
            <person name="Dianou D."/>
            <person name="Shinjo R."/>
            <person name="Asakawa S."/>
        </authorList>
    </citation>
    <scope>NUCLEOTIDE SEQUENCE [LARGE SCALE GENOMIC DNA]</scope>
    <source>
        <strain evidence="17 18">SS37A-Re</strain>
    </source>
</reference>
<evidence type="ECO:0000313" key="17">
    <source>
        <dbReference type="EMBL" id="BDV33075.1"/>
    </source>
</evidence>
<comment type="similarity">
    <text evidence="1 14">Belongs to the PAPS reductase family. CysH subfamily.</text>
</comment>
<feature type="binding site" evidence="14">
    <location>
        <position position="119"/>
    </location>
    <ligand>
        <name>[4Fe-4S] cluster</name>
        <dbReference type="ChEBI" id="CHEBI:49883"/>
    </ligand>
</feature>
<protein>
    <recommendedName>
        <fullName evidence="10 14">Adenosine 5'-phosphosulfate reductase</fullName>
        <shortName evidence="14">APS reductase</shortName>
        <ecNumber evidence="9 14">1.8.4.10</ecNumber>
    </recommendedName>
    <alternativeName>
        <fullName evidence="12 14">5'-adenylylsulfate reductase</fullName>
    </alternativeName>
    <alternativeName>
        <fullName evidence="11 14">Thioredoxin-dependent 5'-adenylylsulfate reductase</fullName>
    </alternativeName>
</protein>
<dbReference type="Gene3D" id="3.40.50.620">
    <property type="entry name" value="HUPs"/>
    <property type="match status" value="1"/>
</dbReference>
<feature type="binding site" evidence="14">
    <location>
        <position position="201"/>
    </location>
    <ligand>
        <name>[4Fe-4S] cluster</name>
        <dbReference type="ChEBI" id="CHEBI:49883"/>
    </ligand>
</feature>
<evidence type="ECO:0000256" key="6">
    <source>
        <dbReference type="ARBA" id="ARBA00023014"/>
    </source>
</evidence>
<dbReference type="Proteomes" id="UP001317629">
    <property type="component" value="Chromosome"/>
</dbReference>
<evidence type="ECO:0000256" key="14">
    <source>
        <dbReference type="HAMAP-Rule" id="MF_00063"/>
    </source>
</evidence>
<dbReference type="InterPro" id="IPR014729">
    <property type="entry name" value="Rossmann-like_a/b/a_fold"/>
</dbReference>
<proteinExistence type="inferred from homology"/>
<evidence type="ECO:0000313" key="18">
    <source>
        <dbReference type="Proteomes" id="UP001317629"/>
    </source>
</evidence>
<dbReference type="PIRSF" id="PIRSF000857">
    <property type="entry name" value="PAPS_reductase"/>
    <property type="match status" value="1"/>
</dbReference>
<feature type="active site" description="Nucleophile; cysteine thiosulfonate intermediate" evidence="14">
    <location>
        <position position="229"/>
    </location>
</feature>
<dbReference type="SUPFAM" id="SSF52402">
    <property type="entry name" value="Adenine nucleotide alpha hydrolases-like"/>
    <property type="match status" value="1"/>
</dbReference>
<dbReference type="EC" id="1.8.4.10" evidence="9 14"/>
<evidence type="ECO:0000259" key="16">
    <source>
        <dbReference type="Pfam" id="PF01507"/>
    </source>
</evidence>
<evidence type="ECO:0000256" key="8">
    <source>
        <dbReference type="ARBA" id="ARBA00024327"/>
    </source>
</evidence>
<evidence type="ECO:0000256" key="10">
    <source>
        <dbReference type="ARBA" id="ARBA00029514"/>
    </source>
</evidence>
<keyword evidence="5 14" id="KW-0408">Iron</keyword>
<dbReference type="InterPro" id="IPR011798">
    <property type="entry name" value="APS_reductase"/>
</dbReference>
<dbReference type="InterPro" id="IPR004511">
    <property type="entry name" value="PAPS/APS_Rdtase"/>
</dbReference>
<organism evidence="17 18">
    <name type="scientific">Methylocystis iwaonis</name>
    <dbReference type="NCBI Taxonomy" id="2885079"/>
    <lineage>
        <taxon>Bacteria</taxon>
        <taxon>Pseudomonadati</taxon>
        <taxon>Pseudomonadota</taxon>
        <taxon>Alphaproteobacteria</taxon>
        <taxon>Hyphomicrobiales</taxon>
        <taxon>Methylocystaceae</taxon>
        <taxon>Methylocystis</taxon>
    </lineage>
</organism>
<evidence type="ECO:0000256" key="15">
    <source>
        <dbReference type="SAM" id="MobiDB-lite"/>
    </source>
</evidence>
<feature type="binding site" evidence="14">
    <location>
        <position position="204"/>
    </location>
    <ligand>
        <name>[4Fe-4S] cluster</name>
        <dbReference type="ChEBI" id="CHEBI:49883"/>
    </ligand>
</feature>
<dbReference type="PANTHER" id="PTHR46482:SF9">
    <property type="entry name" value="5'-ADENYLYLSULFATE REDUCTASE 1, CHLOROPLASTIC"/>
    <property type="match status" value="1"/>
</dbReference>
<evidence type="ECO:0000256" key="5">
    <source>
        <dbReference type="ARBA" id="ARBA00023004"/>
    </source>
</evidence>
<comment type="cofactor">
    <cofactor evidence="14">
        <name>[4Fe-4S] cluster</name>
        <dbReference type="ChEBI" id="CHEBI:49883"/>
    </cofactor>
    <text evidence="14">Binds 1 [4Fe-4S] cluster per subunit.</text>
</comment>
<evidence type="ECO:0000256" key="11">
    <source>
        <dbReference type="ARBA" id="ARBA00030894"/>
    </source>
</evidence>
<keyword evidence="18" id="KW-1185">Reference proteome</keyword>
<comment type="catalytic activity">
    <reaction evidence="13 14">
        <text>[thioredoxin]-disulfide + sulfite + AMP + 2 H(+) = adenosine 5'-phosphosulfate + [thioredoxin]-dithiol</text>
        <dbReference type="Rhea" id="RHEA:21976"/>
        <dbReference type="Rhea" id="RHEA-COMP:10698"/>
        <dbReference type="Rhea" id="RHEA-COMP:10700"/>
        <dbReference type="ChEBI" id="CHEBI:15378"/>
        <dbReference type="ChEBI" id="CHEBI:17359"/>
        <dbReference type="ChEBI" id="CHEBI:29950"/>
        <dbReference type="ChEBI" id="CHEBI:50058"/>
        <dbReference type="ChEBI" id="CHEBI:58243"/>
        <dbReference type="ChEBI" id="CHEBI:456215"/>
        <dbReference type="EC" id="1.8.4.10"/>
    </reaction>
</comment>
<feature type="region of interest" description="Disordered" evidence="15">
    <location>
        <begin position="234"/>
        <end position="254"/>
    </location>
</feature>
<comment type="subcellular location">
    <subcellularLocation>
        <location evidence="14">Cytoplasm</location>
    </subcellularLocation>
</comment>
<evidence type="ECO:0000256" key="3">
    <source>
        <dbReference type="ARBA" id="ARBA00022723"/>
    </source>
</evidence>
<keyword evidence="6 14" id="KW-0411">Iron-sulfur</keyword>
<accession>A0ABM8E5C2</accession>
<gene>
    <name evidence="14" type="primary">cysH</name>
    <name evidence="17" type="ORF">SS37A_06040</name>
</gene>
<dbReference type="InterPro" id="IPR002500">
    <property type="entry name" value="PAPS_reduct_dom"/>
</dbReference>
<dbReference type="HAMAP" id="MF_00063">
    <property type="entry name" value="CysH"/>
    <property type="match status" value="1"/>
</dbReference>
<evidence type="ECO:0000256" key="7">
    <source>
        <dbReference type="ARBA" id="ARBA00024298"/>
    </source>
</evidence>